<keyword evidence="9" id="KW-0486">Methionine biosynthesis</keyword>
<dbReference type="AlphaFoldDB" id="A0AA51R218"/>
<name>A0AA51R218_9GAMM</name>
<dbReference type="Pfam" id="PF02219">
    <property type="entry name" value="MTHFR"/>
    <property type="match status" value="1"/>
</dbReference>
<comment type="similarity">
    <text evidence="3 12">Belongs to the methylenetetrahydrofolate reductase family.</text>
</comment>
<dbReference type="Gene3D" id="3.20.20.220">
    <property type="match status" value="1"/>
</dbReference>
<dbReference type="Proteomes" id="UP001229862">
    <property type="component" value="Chromosome"/>
</dbReference>
<evidence type="ECO:0000256" key="5">
    <source>
        <dbReference type="ARBA" id="ARBA00022630"/>
    </source>
</evidence>
<keyword evidence="8" id="KW-0520">NAD</keyword>
<protein>
    <recommendedName>
        <fullName evidence="12">Methylenetetrahydrofolate reductase</fullName>
        <ecNumber evidence="12">1.5.1.54</ecNumber>
    </recommendedName>
</protein>
<dbReference type="NCBIfam" id="TIGR00676">
    <property type="entry name" value="fadh2"/>
    <property type="match status" value="1"/>
</dbReference>
<sequence length="290" mass="32618">MTDDHQHDHVNHDDLIFSFEFFPPKTDKGAENLRAVRNELAALNPRFFSVTYGAGGSTQANTLNTVLEIQRDSGIEAAPHLSCVGSSAEQIRETLDTYRNNGIKHIVALRGDLPSGSRDLGQFRYANELVEFIRKETGDHFNIEVAAYPEMHPQAPNLKVDIDNFVRKVQSGANSAITQYFFNADAYWHFVDECVKKGVEIPIVPGIMPITNYSQLARFSDMCGAEIPRWLRKQLETYADDVESIAKFGEEFISLLCENLLETGAPGLHFYTMNRVEPTMSIWKNIGLAD</sequence>
<evidence type="ECO:0000256" key="4">
    <source>
        <dbReference type="ARBA" id="ARBA00022605"/>
    </source>
</evidence>
<dbReference type="GO" id="GO:0106312">
    <property type="term" value="F:methylenetetrahydrofolate reductase (NADH) activity"/>
    <property type="evidence" value="ECO:0007669"/>
    <property type="project" value="UniProtKB-EC"/>
</dbReference>
<dbReference type="SUPFAM" id="SSF51730">
    <property type="entry name" value="FAD-linked oxidoreductase"/>
    <property type="match status" value="1"/>
</dbReference>
<dbReference type="PANTHER" id="PTHR45754:SF3">
    <property type="entry name" value="METHYLENETETRAHYDROFOLATE REDUCTASE (NADPH)"/>
    <property type="match status" value="1"/>
</dbReference>
<evidence type="ECO:0000256" key="9">
    <source>
        <dbReference type="ARBA" id="ARBA00023167"/>
    </source>
</evidence>
<dbReference type="InterPro" id="IPR003171">
    <property type="entry name" value="Mehydrof_redctse-like"/>
</dbReference>
<dbReference type="InterPro" id="IPR004620">
    <property type="entry name" value="MTHF_reductase_bac"/>
</dbReference>
<dbReference type="GO" id="GO:0005829">
    <property type="term" value="C:cytosol"/>
    <property type="evidence" value="ECO:0007669"/>
    <property type="project" value="InterPro"/>
</dbReference>
<evidence type="ECO:0000256" key="2">
    <source>
        <dbReference type="ARBA" id="ARBA00004777"/>
    </source>
</evidence>
<evidence type="ECO:0000256" key="6">
    <source>
        <dbReference type="ARBA" id="ARBA00022827"/>
    </source>
</evidence>
<dbReference type="EC" id="1.5.1.54" evidence="12"/>
<organism evidence="13">
    <name type="scientific">Thiothrix subterranea</name>
    <dbReference type="NCBI Taxonomy" id="2735563"/>
    <lineage>
        <taxon>Bacteria</taxon>
        <taxon>Pseudomonadati</taxon>
        <taxon>Pseudomonadota</taxon>
        <taxon>Gammaproteobacteria</taxon>
        <taxon>Thiotrichales</taxon>
        <taxon>Thiotrichaceae</taxon>
        <taxon>Thiothrix</taxon>
    </lineage>
</organism>
<dbReference type="PANTHER" id="PTHR45754">
    <property type="entry name" value="METHYLENETETRAHYDROFOLATE REDUCTASE"/>
    <property type="match status" value="1"/>
</dbReference>
<keyword evidence="4" id="KW-0028">Amino-acid biosynthesis</keyword>
<evidence type="ECO:0000256" key="10">
    <source>
        <dbReference type="ARBA" id="ARBA00034478"/>
    </source>
</evidence>
<keyword evidence="5 12" id="KW-0285">Flavoprotein</keyword>
<dbReference type="RefSeq" id="WP_308872046.1">
    <property type="nucleotide sequence ID" value="NZ_CP133217.1"/>
</dbReference>
<keyword evidence="7 12" id="KW-0560">Oxidoreductase</keyword>
<evidence type="ECO:0000256" key="12">
    <source>
        <dbReference type="RuleBase" id="RU003862"/>
    </source>
</evidence>
<keyword evidence="6 12" id="KW-0274">FAD</keyword>
<accession>A0AA51R218</accession>
<evidence type="ECO:0000256" key="7">
    <source>
        <dbReference type="ARBA" id="ARBA00023002"/>
    </source>
</evidence>
<dbReference type="InterPro" id="IPR029041">
    <property type="entry name" value="FAD-linked_oxidoreductase-like"/>
</dbReference>
<comment type="catalytic activity">
    <reaction evidence="11">
        <text>(6S)-5-methyl-5,6,7,8-tetrahydrofolate + NAD(+) = (6R)-5,10-methylene-5,6,7,8-tetrahydrofolate + NADH + H(+)</text>
        <dbReference type="Rhea" id="RHEA:19821"/>
        <dbReference type="ChEBI" id="CHEBI:15378"/>
        <dbReference type="ChEBI" id="CHEBI:15636"/>
        <dbReference type="ChEBI" id="CHEBI:18608"/>
        <dbReference type="ChEBI" id="CHEBI:57540"/>
        <dbReference type="ChEBI" id="CHEBI:57945"/>
        <dbReference type="EC" id="1.5.1.54"/>
    </reaction>
    <physiologicalReaction direction="right-to-left" evidence="11">
        <dbReference type="Rhea" id="RHEA:19823"/>
    </physiologicalReaction>
</comment>
<comment type="pathway">
    <text evidence="2 12">One-carbon metabolism; tetrahydrofolate interconversion.</text>
</comment>
<gene>
    <name evidence="13" type="primary">metF</name>
    <name evidence="13" type="ORF">RCG00_03120</name>
</gene>
<dbReference type="GO" id="GO:0035999">
    <property type="term" value="P:tetrahydrofolate interconversion"/>
    <property type="evidence" value="ECO:0007669"/>
    <property type="project" value="TreeGrafter"/>
</dbReference>
<evidence type="ECO:0000256" key="11">
    <source>
        <dbReference type="ARBA" id="ARBA00048628"/>
    </source>
</evidence>
<dbReference type="GO" id="GO:0071949">
    <property type="term" value="F:FAD binding"/>
    <property type="evidence" value="ECO:0007669"/>
    <property type="project" value="TreeGrafter"/>
</dbReference>
<evidence type="ECO:0000313" key="13">
    <source>
        <dbReference type="EMBL" id="WML87354.1"/>
    </source>
</evidence>
<comment type="cofactor">
    <cofactor evidence="1 12">
        <name>FAD</name>
        <dbReference type="ChEBI" id="CHEBI:57692"/>
    </cofactor>
</comment>
<dbReference type="EMBL" id="CP133217">
    <property type="protein sequence ID" value="WML87354.1"/>
    <property type="molecule type" value="Genomic_DNA"/>
</dbReference>
<evidence type="ECO:0000256" key="8">
    <source>
        <dbReference type="ARBA" id="ARBA00023027"/>
    </source>
</evidence>
<evidence type="ECO:0000256" key="1">
    <source>
        <dbReference type="ARBA" id="ARBA00001974"/>
    </source>
</evidence>
<evidence type="ECO:0000256" key="3">
    <source>
        <dbReference type="ARBA" id="ARBA00006743"/>
    </source>
</evidence>
<dbReference type="GO" id="GO:0009086">
    <property type="term" value="P:methionine biosynthetic process"/>
    <property type="evidence" value="ECO:0007669"/>
    <property type="project" value="UniProtKB-KW"/>
</dbReference>
<dbReference type="CDD" id="cd00537">
    <property type="entry name" value="MTHFR"/>
    <property type="match status" value="1"/>
</dbReference>
<proteinExistence type="inferred from homology"/>
<comment type="pathway">
    <text evidence="10">Amino-acid biosynthesis; L-methionine biosynthesis via de novo pathway.</text>
</comment>
<reference evidence="13" key="1">
    <citation type="submission" date="2023-08" db="EMBL/GenBank/DDBJ databases">
        <title>New molecular markers tilS and rpoB for phylogenetic and monitoring studies of the genus Thiothrix biodiversity.</title>
        <authorList>
            <person name="Ravin N.V."/>
            <person name="Smolyakov D."/>
            <person name="Markov N.D."/>
            <person name="Beletsky A.V."/>
            <person name="Mardanov A.V."/>
            <person name="Rudenko T.S."/>
            <person name="Grabovich M.Y."/>
        </authorList>
    </citation>
    <scope>NUCLEOTIDE SEQUENCE</scope>
    <source>
        <strain evidence="13">DNT52</strain>
    </source>
</reference>